<comment type="caution">
    <text evidence="2">The sequence shown here is derived from an EMBL/GenBank/DDBJ whole genome shotgun (WGS) entry which is preliminary data.</text>
</comment>
<sequence>MCVRTITLVLAWCVSASGRRCLGPPEVVRPLDRNFSTCGGAPPSVWRDAAPYPETSCAFCAGNAATAHLLEIAAELRRLKARECRRLVVYGAAFGTRFFRRWPNRTLAGARTVQDLHGAHGQCFFKFILKKDVTFVRKRVGTNTLRLPPSLFVRTNFRVEGLDLLVPLDQDALPWLATASLRRNVKILKMLGQRLFPWTERLVSACRIFSFFTRASRPRRPAVPSRRRMIPSTKDLIPFARRLLWIDAKLRLGATNPLRLFDATEARGACLAAVGLPFHNNAYGPGAAAMRVPSFSRHGATVVRSLAMRPLLTDNVRAVEAQMGTYVREHGSPALSRDLIDSAYLVRDLRSPRCRSFNAALGCAWFEEITCWSDRDQLSFPYALRRLGLSATAPRRPALDSVVVRSDRGSPVALILPPGRPSRGDGPVLHWYYTHALAVGKCLPCVRDRRDPFAASFDDVEIANAAAPGSRPSA</sequence>
<dbReference type="AlphaFoldDB" id="A0A8J2SQT5"/>
<feature type="signal peptide" evidence="1">
    <location>
        <begin position="1"/>
        <end position="18"/>
    </location>
</feature>
<dbReference type="EMBL" id="CAKKNE010000003">
    <property type="protein sequence ID" value="CAH0372631.1"/>
    <property type="molecule type" value="Genomic_DNA"/>
</dbReference>
<proteinExistence type="predicted"/>
<protein>
    <submittedName>
        <fullName evidence="2">Uncharacterized protein</fullName>
    </submittedName>
</protein>
<organism evidence="2 3">
    <name type="scientific">Pelagomonas calceolata</name>
    <dbReference type="NCBI Taxonomy" id="35677"/>
    <lineage>
        <taxon>Eukaryota</taxon>
        <taxon>Sar</taxon>
        <taxon>Stramenopiles</taxon>
        <taxon>Ochrophyta</taxon>
        <taxon>Pelagophyceae</taxon>
        <taxon>Pelagomonadales</taxon>
        <taxon>Pelagomonadaceae</taxon>
        <taxon>Pelagomonas</taxon>
    </lineage>
</organism>
<reference evidence="2" key="1">
    <citation type="submission" date="2021-11" db="EMBL/GenBank/DDBJ databases">
        <authorList>
            <consortium name="Genoscope - CEA"/>
            <person name="William W."/>
        </authorList>
    </citation>
    <scope>NUCLEOTIDE SEQUENCE</scope>
</reference>
<feature type="chain" id="PRO_5035301379" evidence="1">
    <location>
        <begin position="19"/>
        <end position="474"/>
    </location>
</feature>
<keyword evidence="1" id="KW-0732">Signal</keyword>
<dbReference type="Proteomes" id="UP000789595">
    <property type="component" value="Unassembled WGS sequence"/>
</dbReference>
<name>A0A8J2SQT5_9STRA</name>
<dbReference type="OrthoDB" id="37140at2759"/>
<gene>
    <name evidence="2" type="ORF">PECAL_3P26420</name>
</gene>
<evidence type="ECO:0000256" key="1">
    <source>
        <dbReference type="SAM" id="SignalP"/>
    </source>
</evidence>
<evidence type="ECO:0000313" key="2">
    <source>
        <dbReference type="EMBL" id="CAH0372631.1"/>
    </source>
</evidence>
<accession>A0A8J2SQT5</accession>
<keyword evidence="3" id="KW-1185">Reference proteome</keyword>
<evidence type="ECO:0000313" key="3">
    <source>
        <dbReference type="Proteomes" id="UP000789595"/>
    </source>
</evidence>